<dbReference type="AlphaFoldDB" id="A0A5C3QP57"/>
<keyword evidence="1" id="KW-0472">Membrane</keyword>
<accession>A0A5C3QP57</accession>
<feature type="transmembrane region" description="Helical" evidence="1">
    <location>
        <begin position="27"/>
        <end position="46"/>
    </location>
</feature>
<keyword evidence="1" id="KW-1133">Transmembrane helix</keyword>
<evidence type="ECO:0000313" key="3">
    <source>
        <dbReference type="Proteomes" id="UP000305067"/>
    </source>
</evidence>
<dbReference type="EMBL" id="ML178822">
    <property type="protein sequence ID" value="TFL02610.1"/>
    <property type="molecule type" value="Genomic_DNA"/>
</dbReference>
<name>A0A5C3QP57_9AGAR</name>
<proteinExistence type="predicted"/>
<keyword evidence="1" id="KW-0812">Transmembrane</keyword>
<keyword evidence="3" id="KW-1185">Reference proteome</keyword>
<evidence type="ECO:0000313" key="2">
    <source>
        <dbReference type="EMBL" id="TFL02610.1"/>
    </source>
</evidence>
<gene>
    <name evidence="2" type="ORF">BDV98DRAFT_566108</name>
</gene>
<dbReference type="Proteomes" id="UP000305067">
    <property type="component" value="Unassembled WGS sequence"/>
</dbReference>
<reference evidence="2 3" key="1">
    <citation type="journal article" date="2019" name="Nat. Ecol. Evol.">
        <title>Megaphylogeny resolves global patterns of mushroom evolution.</title>
        <authorList>
            <person name="Varga T."/>
            <person name="Krizsan K."/>
            <person name="Foldi C."/>
            <person name="Dima B."/>
            <person name="Sanchez-Garcia M."/>
            <person name="Sanchez-Ramirez S."/>
            <person name="Szollosi G.J."/>
            <person name="Szarkandi J.G."/>
            <person name="Papp V."/>
            <person name="Albert L."/>
            <person name="Andreopoulos W."/>
            <person name="Angelini C."/>
            <person name="Antonin V."/>
            <person name="Barry K.W."/>
            <person name="Bougher N.L."/>
            <person name="Buchanan P."/>
            <person name="Buyck B."/>
            <person name="Bense V."/>
            <person name="Catcheside P."/>
            <person name="Chovatia M."/>
            <person name="Cooper J."/>
            <person name="Damon W."/>
            <person name="Desjardin D."/>
            <person name="Finy P."/>
            <person name="Geml J."/>
            <person name="Haridas S."/>
            <person name="Hughes K."/>
            <person name="Justo A."/>
            <person name="Karasinski D."/>
            <person name="Kautmanova I."/>
            <person name="Kiss B."/>
            <person name="Kocsube S."/>
            <person name="Kotiranta H."/>
            <person name="LaButti K.M."/>
            <person name="Lechner B.E."/>
            <person name="Liimatainen K."/>
            <person name="Lipzen A."/>
            <person name="Lukacs Z."/>
            <person name="Mihaltcheva S."/>
            <person name="Morgado L.N."/>
            <person name="Niskanen T."/>
            <person name="Noordeloos M.E."/>
            <person name="Ohm R.A."/>
            <person name="Ortiz-Santana B."/>
            <person name="Ovrebo C."/>
            <person name="Racz N."/>
            <person name="Riley R."/>
            <person name="Savchenko A."/>
            <person name="Shiryaev A."/>
            <person name="Soop K."/>
            <person name="Spirin V."/>
            <person name="Szebenyi C."/>
            <person name="Tomsovsky M."/>
            <person name="Tulloss R.E."/>
            <person name="Uehling J."/>
            <person name="Grigoriev I.V."/>
            <person name="Vagvolgyi C."/>
            <person name="Papp T."/>
            <person name="Martin F.M."/>
            <person name="Miettinen O."/>
            <person name="Hibbett D.S."/>
            <person name="Nagy L.G."/>
        </authorList>
    </citation>
    <scope>NUCLEOTIDE SEQUENCE [LARGE SCALE GENOMIC DNA]</scope>
    <source>
        <strain evidence="2 3">CBS 309.79</strain>
    </source>
</reference>
<protein>
    <submittedName>
        <fullName evidence="2">Uncharacterized protein</fullName>
    </submittedName>
</protein>
<organism evidence="2 3">
    <name type="scientific">Pterulicium gracile</name>
    <dbReference type="NCBI Taxonomy" id="1884261"/>
    <lineage>
        <taxon>Eukaryota</taxon>
        <taxon>Fungi</taxon>
        <taxon>Dikarya</taxon>
        <taxon>Basidiomycota</taxon>
        <taxon>Agaricomycotina</taxon>
        <taxon>Agaricomycetes</taxon>
        <taxon>Agaricomycetidae</taxon>
        <taxon>Agaricales</taxon>
        <taxon>Pleurotineae</taxon>
        <taxon>Pterulaceae</taxon>
        <taxon>Pterulicium</taxon>
    </lineage>
</organism>
<sequence>MLLLRAVQLEPSGFYGFDIGFPTSYLILYYSFMVIACASLAVQTHARLSVSGRNAKDSTYVVSNVIICVFVSVRRLRPSALALQLHVSMAYSLCLAPLIFTGVASMTDESPSPNIDLERSRTLLQEHPSLQGPANESRNFETSRVQLMMMSAS</sequence>
<evidence type="ECO:0000256" key="1">
    <source>
        <dbReference type="SAM" id="Phobius"/>
    </source>
</evidence>
<feature type="transmembrane region" description="Helical" evidence="1">
    <location>
        <begin position="82"/>
        <end position="104"/>
    </location>
</feature>